<comment type="caution">
    <text evidence="1">The sequence shown here is derived from an EMBL/GenBank/DDBJ whole genome shotgun (WGS) entry which is preliminary data.</text>
</comment>
<dbReference type="Proteomes" id="UP001488838">
    <property type="component" value="Unassembled WGS sequence"/>
</dbReference>
<name>A0AAW0KB23_MYOGA</name>
<accession>A0AAW0KB23</accession>
<evidence type="ECO:0000313" key="2">
    <source>
        <dbReference type="Proteomes" id="UP001488838"/>
    </source>
</evidence>
<reference evidence="1 2" key="1">
    <citation type="journal article" date="2023" name="bioRxiv">
        <title>Conserved and derived expression patterns and positive selection on dental genes reveal complex evolutionary context of ever-growing rodent molars.</title>
        <authorList>
            <person name="Calamari Z.T."/>
            <person name="Song A."/>
            <person name="Cohen E."/>
            <person name="Akter M."/>
            <person name="Roy R.D."/>
            <person name="Hallikas O."/>
            <person name="Christensen M.M."/>
            <person name="Li P."/>
            <person name="Marangoni P."/>
            <person name="Jernvall J."/>
            <person name="Klein O.D."/>
        </authorList>
    </citation>
    <scope>NUCLEOTIDE SEQUENCE [LARGE SCALE GENOMIC DNA]</scope>
    <source>
        <strain evidence="1">V071</strain>
    </source>
</reference>
<protein>
    <submittedName>
        <fullName evidence="1">Uncharacterized protein</fullName>
    </submittedName>
</protein>
<evidence type="ECO:0000313" key="1">
    <source>
        <dbReference type="EMBL" id="KAK7835948.1"/>
    </source>
</evidence>
<dbReference type="EMBL" id="JBBHLL010000001">
    <property type="protein sequence ID" value="KAK7835948.1"/>
    <property type="molecule type" value="Genomic_DNA"/>
</dbReference>
<dbReference type="AlphaFoldDB" id="A0AAW0KB23"/>
<sequence length="192" mass="21373">MFDTCCQKEISGSVSTGSTGHLVLDDSGDDNPASVSCLVGRRHKTVGHNLSFCKSACNLNDVSALKLRSVMNNWSPNSGDHFALGVRSMHANIPYSVSFVPEQLHIDTFYCPKIVVCKNNLLMLTPPQDEARMKVADITEPLLTLVHQRLYFYCHASETTNRCSQKSWAISTLESLETERKAVQPVRLWAKD</sequence>
<gene>
    <name evidence="1" type="ORF">U0070_004039</name>
</gene>
<keyword evidence="2" id="KW-1185">Reference proteome</keyword>
<organism evidence="1 2">
    <name type="scientific">Myodes glareolus</name>
    <name type="common">Bank vole</name>
    <name type="synonym">Clethrionomys glareolus</name>
    <dbReference type="NCBI Taxonomy" id="447135"/>
    <lineage>
        <taxon>Eukaryota</taxon>
        <taxon>Metazoa</taxon>
        <taxon>Chordata</taxon>
        <taxon>Craniata</taxon>
        <taxon>Vertebrata</taxon>
        <taxon>Euteleostomi</taxon>
        <taxon>Mammalia</taxon>
        <taxon>Eutheria</taxon>
        <taxon>Euarchontoglires</taxon>
        <taxon>Glires</taxon>
        <taxon>Rodentia</taxon>
        <taxon>Myomorpha</taxon>
        <taxon>Muroidea</taxon>
        <taxon>Cricetidae</taxon>
        <taxon>Arvicolinae</taxon>
        <taxon>Myodes</taxon>
    </lineage>
</organism>
<proteinExistence type="predicted"/>